<evidence type="ECO:0000256" key="7">
    <source>
        <dbReference type="PIRSR" id="PIRSR601765-1"/>
    </source>
</evidence>
<feature type="binding site" evidence="7">
    <location>
        <position position="89"/>
    </location>
    <ligand>
        <name>Zn(2+)</name>
        <dbReference type="ChEBI" id="CHEBI:29105"/>
    </ligand>
</feature>
<comment type="caution">
    <text evidence="9">The sequence shown here is derived from an EMBL/GenBank/DDBJ whole genome shotgun (WGS) entry which is preliminary data.</text>
</comment>
<comment type="function">
    <text evidence="8">Reversible hydration of carbon dioxide.</text>
</comment>
<keyword evidence="10" id="KW-1185">Reference proteome</keyword>
<dbReference type="GO" id="GO:0005737">
    <property type="term" value="C:cytoplasm"/>
    <property type="evidence" value="ECO:0007669"/>
    <property type="project" value="TreeGrafter"/>
</dbReference>
<proteinExistence type="inferred from homology"/>
<comment type="catalytic activity">
    <reaction evidence="6 8">
        <text>hydrogencarbonate + H(+) = CO2 + H2O</text>
        <dbReference type="Rhea" id="RHEA:10748"/>
        <dbReference type="ChEBI" id="CHEBI:15377"/>
        <dbReference type="ChEBI" id="CHEBI:15378"/>
        <dbReference type="ChEBI" id="CHEBI:16526"/>
        <dbReference type="ChEBI" id="CHEBI:17544"/>
        <dbReference type="EC" id="4.2.1.1"/>
    </reaction>
</comment>
<dbReference type="AlphaFoldDB" id="A0A1V6RGP6"/>
<accession>A0A1V6RGP6</accession>
<dbReference type="PANTHER" id="PTHR11002">
    <property type="entry name" value="CARBONIC ANHYDRASE"/>
    <property type="match status" value="1"/>
</dbReference>
<sequence>MTVELLTEPLQANYIHSLQQVTPQILWIGCCDSNSKESTMLDILDDELLVLRNLGNMIIDGDLSCEITIKYAVVGLQVKHIVVCGHYGCHTVKAVSRDGLNGPWLSKLNALHSAYEEDINQLPLCERDRSFVELNILDQMRSLRKYPEVTDAITQGRLYIHGLVYDSQTEKISRLLGQQNH</sequence>
<dbReference type="EMBL" id="MDYP01000049">
    <property type="protein sequence ID" value="OQE00563.1"/>
    <property type="molecule type" value="Genomic_DNA"/>
</dbReference>
<keyword evidence="4 7" id="KW-0862">Zinc</keyword>
<dbReference type="GO" id="GO:0004089">
    <property type="term" value="F:carbonate dehydratase activity"/>
    <property type="evidence" value="ECO:0007669"/>
    <property type="project" value="UniProtKB-UniRule"/>
</dbReference>
<comment type="similarity">
    <text evidence="1 8">Belongs to the beta-class carbonic anhydrase family.</text>
</comment>
<dbReference type="STRING" id="29845.A0A1V6RGP6"/>
<dbReference type="PANTHER" id="PTHR11002:SF76">
    <property type="entry name" value="CARBONIC ANHYDRASE"/>
    <property type="match status" value="1"/>
</dbReference>
<reference evidence="10" key="1">
    <citation type="journal article" date="2017" name="Nat. Microbiol.">
        <title>Global analysis of biosynthetic gene clusters reveals vast potential of secondary metabolite production in Penicillium species.</title>
        <authorList>
            <person name="Nielsen J.C."/>
            <person name="Grijseels S."/>
            <person name="Prigent S."/>
            <person name="Ji B."/>
            <person name="Dainat J."/>
            <person name="Nielsen K.F."/>
            <person name="Frisvad J.C."/>
            <person name="Workman M."/>
            <person name="Nielsen J."/>
        </authorList>
    </citation>
    <scope>NUCLEOTIDE SEQUENCE [LARGE SCALE GENOMIC DNA]</scope>
    <source>
        <strain evidence="10">IBT 29486</strain>
    </source>
</reference>
<feature type="binding site" evidence="7">
    <location>
        <position position="32"/>
    </location>
    <ligand>
        <name>Zn(2+)</name>
        <dbReference type="ChEBI" id="CHEBI:29105"/>
    </ligand>
</feature>
<dbReference type="Proteomes" id="UP000191518">
    <property type="component" value="Unassembled WGS sequence"/>
</dbReference>
<dbReference type="SMART" id="SM00947">
    <property type="entry name" value="Pro_CA"/>
    <property type="match status" value="1"/>
</dbReference>
<dbReference type="GO" id="GO:0034599">
    <property type="term" value="P:cellular response to oxidative stress"/>
    <property type="evidence" value="ECO:0007669"/>
    <property type="project" value="TreeGrafter"/>
</dbReference>
<gene>
    <name evidence="9" type="ORF">PENVUL_c049G01788</name>
</gene>
<evidence type="ECO:0000256" key="8">
    <source>
        <dbReference type="RuleBase" id="RU003956"/>
    </source>
</evidence>
<keyword evidence="3 7" id="KW-0479">Metal-binding</keyword>
<evidence type="ECO:0000256" key="4">
    <source>
        <dbReference type="ARBA" id="ARBA00022833"/>
    </source>
</evidence>
<dbReference type="SUPFAM" id="SSF53056">
    <property type="entry name" value="beta-carbonic anhydrase, cab"/>
    <property type="match status" value="1"/>
</dbReference>
<dbReference type="GO" id="GO:0008270">
    <property type="term" value="F:zinc ion binding"/>
    <property type="evidence" value="ECO:0007669"/>
    <property type="project" value="UniProtKB-UniRule"/>
</dbReference>
<organism evidence="9 10">
    <name type="scientific">Penicillium vulpinum</name>
    <dbReference type="NCBI Taxonomy" id="29845"/>
    <lineage>
        <taxon>Eukaryota</taxon>
        <taxon>Fungi</taxon>
        <taxon>Dikarya</taxon>
        <taxon>Ascomycota</taxon>
        <taxon>Pezizomycotina</taxon>
        <taxon>Eurotiomycetes</taxon>
        <taxon>Eurotiomycetidae</taxon>
        <taxon>Eurotiales</taxon>
        <taxon>Aspergillaceae</taxon>
        <taxon>Penicillium</taxon>
    </lineage>
</organism>
<dbReference type="EC" id="4.2.1.1" evidence="2 8"/>
<evidence type="ECO:0000313" key="10">
    <source>
        <dbReference type="Proteomes" id="UP000191518"/>
    </source>
</evidence>
<evidence type="ECO:0000256" key="2">
    <source>
        <dbReference type="ARBA" id="ARBA00012925"/>
    </source>
</evidence>
<keyword evidence="5 8" id="KW-0456">Lyase</keyword>
<dbReference type="InterPro" id="IPR036874">
    <property type="entry name" value="Carbonic_anhydrase_sf"/>
</dbReference>
<evidence type="ECO:0000256" key="6">
    <source>
        <dbReference type="ARBA" id="ARBA00048348"/>
    </source>
</evidence>
<dbReference type="Gene3D" id="3.40.1050.10">
    <property type="entry name" value="Carbonic anhydrase"/>
    <property type="match status" value="1"/>
</dbReference>
<feature type="binding site" evidence="7">
    <location>
        <position position="30"/>
    </location>
    <ligand>
        <name>Zn(2+)</name>
        <dbReference type="ChEBI" id="CHEBI:29105"/>
    </ligand>
</feature>
<dbReference type="GO" id="GO:0071244">
    <property type="term" value="P:cellular response to carbon dioxide"/>
    <property type="evidence" value="ECO:0007669"/>
    <property type="project" value="TreeGrafter"/>
</dbReference>
<name>A0A1V6RGP6_9EURO</name>
<evidence type="ECO:0000256" key="5">
    <source>
        <dbReference type="ARBA" id="ARBA00023239"/>
    </source>
</evidence>
<evidence type="ECO:0000256" key="1">
    <source>
        <dbReference type="ARBA" id="ARBA00006217"/>
    </source>
</evidence>
<dbReference type="Pfam" id="PF00484">
    <property type="entry name" value="Pro_CA"/>
    <property type="match status" value="1"/>
</dbReference>
<protein>
    <recommendedName>
        <fullName evidence="2 8">Carbonic anhydrase</fullName>
        <ecNumber evidence="2 8">4.2.1.1</ecNumber>
    </recommendedName>
    <alternativeName>
        <fullName evidence="8">Carbonate dehydratase</fullName>
    </alternativeName>
</protein>
<comment type="cofactor">
    <cofactor evidence="7">
        <name>Zn(2+)</name>
        <dbReference type="ChEBI" id="CHEBI:29105"/>
    </cofactor>
    <text evidence="7">Binds 1 zinc ion per subunit.</text>
</comment>
<evidence type="ECO:0000256" key="3">
    <source>
        <dbReference type="ARBA" id="ARBA00022723"/>
    </source>
</evidence>
<dbReference type="InterPro" id="IPR001765">
    <property type="entry name" value="Carbonic_anhydrase"/>
</dbReference>
<feature type="binding site" evidence="7">
    <location>
        <position position="86"/>
    </location>
    <ligand>
        <name>Zn(2+)</name>
        <dbReference type="ChEBI" id="CHEBI:29105"/>
    </ligand>
</feature>
<evidence type="ECO:0000313" key="9">
    <source>
        <dbReference type="EMBL" id="OQE00563.1"/>
    </source>
</evidence>